<dbReference type="AlphaFoldDB" id="A0A6C0KTT0"/>
<proteinExistence type="predicted"/>
<protein>
    <submittedName>
        <fullName evidence="1">Uncharacterized protein</fullName>
    </submittedName>
</protein>
<accession>A0A6C0KTT0</accession>
<reference evidence="1" key="1">
    <citation type="journal article" date="2020" name="Nature">
        <title>Giant virus diversity and host interactions through global metagenomics.</title>
        <authorList>
            <person name="Schulz F."/>
            <person name="Roux S."/>
            <person name="Paez-Espino D."/>
            <person name="Jungbluth S."/>
            <person name="Walsh D.A."/>
            <person name="Denef V.J."/>
            <person name="McMahon K.D."/>
            <person name="Konstantinidis K.T."/>
            <person name="Eloe-Fadrosh E.A."/>
            <person name="Kyrpides N.C."/>
            <person name="Woyke T."/>
        </authorList>
    </citation>
    <scope>NUCLEOTIDE SEQUENCE</scope>
    <source>
        <strain evidence="1">GVMAG-S-3300013093-109</strain>
    </source>
</reference>
<dbReference type="EMBL" id="MN740970">
    <property type="protein sequence ID" value="QHU20621.1"/>
    <property type="molecule type" value="Genomic_DNA"/>
</dbReference>
<organism evidence="1">
    <name type="scientific">viral metagenome</name>
    <dbReference type="NCBI Taxonomy" id="1070528"/>
    <lineage>
        <taxon>unclassified sequences</taxon>
        <taxon>metagenomes</taxon>
        <taxon>organismal metagenomes</taxon>
    </lineage>
</organism>
<evidence type="ECO:0000313" key="1">
    <source>
        <dbReference type="EMBL" id="QHU20621.1"/>
    </source>
</evidence>
<sequence>MESTIKIDAFNTNLHGCRLLCQGPFPKGQVPPIMESIQKLREPFKKKILLSHTAFSLSKYVPVQYDAVFQIKDGQDWTLALTYMTYAPKPLLIISEDLTIPDGLWQKLNRSMTFVNITSSPIINVRAYDAIFFAPIQEASPFMEYVYKTLQTFYRTSYTQKEHKEIVNELRVAGAGIAWSKVDEESQGGSIFWYDPIQQNPGDKLTNTQLAELFSFLSDHFSQ</sequence>
<name>A0A6C0KTT0_9ZZZZ</name>